<dbReference type="Pfam" id="PF01757">
    <property type="entry name" value="Acyl_transf_3"/>
    <property type="match status" value="1"/>
</dbReference>
<evidence type="ECO:0000313" key="10">
    <source>
        <dbReference type="Proteomes" id="UP000248326"/>
    </source>
</evidence>
<comment type="similarity">
    <text evidence="2">Belongs to the acyltransferase 3 family.</text>
</comment>
<gene>
    <name evidence="9" type="ORF">DES52_10549</name>
</gene>
<proteinExistence type="inferred from homology"/>
<comment type="subcellular location">
    <subcellularLocation>
        <location evidence="1">Cell membrane</location>
        <topology evidence="1">Multi-pass membrane protein</topology>
    </subcellularLocation>
</comment>
<keyword evidence="10" id="KW-1185">Reference proteome</keyword>
<dbReference type="EMBL" id="QJSX01000005">
    <property type="protein sequence ID" value="PYE54412.1"/>
    <property type="molecule type" value="Genomic_DNA"/>
</dbReference>
<protein>
    <submittedName>
        <fullName evidence="9">Peptidoglycan/LPS O-acetylase OafA/YrhL</fullName>
    </submittedName>
</protein>
<dbReference type="GO" id="GO:0009246">
    <property type="term" value="P:enterobacterial common antigen biosynthetic process"/>
    <property type="evidence" value="ECO:0007669"/>
    <property type="project" value="TreeGrafter"/>
</dbReference>
<feature type="domain" description="Acyltransferase 3" evidence="8">
    <location>
        <begin position="32"/>
        <end position="360"/>
    </location>
</feature>
<keyword evidence="6 7" id="KW-0472">Membrane</keyword>
<dbReference type="PANTHER" id="PTHR40074">
    <property type="entry name" value="O-ACETYLTRANSFERASE WECH"/>
    <property type="match status" value="1"/>
</dbReference>
<keyword evidence="5 7" id="KW-1133">Transmembrane helix</keyword>
<evidence type="ECO:0000256" key="6">
    <source>
        <dbReference type="ARBA" id="ARBA00023136"/>
    </source>
</evidence>
<reference evidence="9 10" key="1">
    <citation type="submission" date="2018-06" db="EMBL/GenBank/DDBJ databases">
        <title>Genomic Encyclopedia of Type Strains, Phase IV (KMG-IV): sequencing the most valuable type-strain genomes for metagenomic binning, comparative biology and taxonomic classification.</title>
        <authorList>
            <person name="Goeker M."/>
        </authorList>
    </citation>
    <scope>NUCLEOTIDE SEQUENCE [LARGE SCALE GENOMIC DNA]</scope>
    <source>
        <strain evidence="9 10">DSM 18048</strain>
    </source>
</reference>
<feature type="transmembrane region" description="Helical" evidence="7">
    <location>
        <begin position="241"/>
        <end position="258"/>
    </location>
</feature>
<feature type="transmembrane region" description="Helical" evidence="7">
    <location>
        <begin position="112"/>
        <end position="129"/>
    </location>
</feature>
<sequence>MASTSVTSPPLAHPVDPPFVAHSAPAQKSRIEAINIFRGLAILEVVMHHTTGMALRFVDPGGLAHFLLAVVNRILHFAVPGFLFMTAVVLTRSALKRFEPKSYYWGRVKKSLMPYLIWTVLYVLFRVWTEQDPRGVLQQPERWQVWLQYGKGYFHLYFLLIALQFYLVLPLVLPLFRRKLNLPLLIAAAFGSQLVVYLLNREGVTNWRFPATMAVWYIPAITLGMYFGAHYSAFENLWRKWRLPLVASAAVGLAWYLPQAYAALVGSRVDNFSYNTAHWVYTTTFALVLFGFAHSFARAPQWFQRPLARLGSVSLQIYLVHPALLFFFEREGLHGEPFSVAVQVLVAFLASLLVPFVFARLLEGKKLSLWLFGR</sequence>
<evidence type="ECO:0000256" key="1">
    <source>
        <dbReference type="ARBA" id="ARBA00004651"/>
    </source>
</evidence>
<feature type="transmembrane region" description="Helical" evidence="7">
    <location>
        <begin position="340"/>
        <end position="362"/>
    </location>
</feature>
<evidence type="ECO:0000256" key="5">
    <source>
        <dbReference type="ARBA" id="ARBA00022989"/>
    </source>
</evidence>
<organism evidence="9 10">
    <name type="scientific">Deinococcus yavapaiensis KR-236</name>
    <dbReference type="NCBI Taxonomy" id="694435"/>
    <lineage>
        <taxon>Bacteria</taxon>
        <taxon>Thermotogati</taxon>
        <taxon>Deinococcota</taxon>
        <taxon>Deinococci</taxon>
        <taxon>Deinococcales</taxon>
        <taxon>Deinococcaceae</taxon>
        <taxon>Deinococcus</taxon>
    </lineage>
</organism>
<feature type="transmembrane region" description="Helical" evidence="7">
    <location>
        <begin position="180"/>
        <end position="199"/>
    </location>
</feature>
<comment type="caution">
    <text evidence="9">The sequence shown here is derived from an EMBL/GenBank/DDBJ whole genome shotgun (WGS) entry which is preliminary data.</text>
</comment>
<evidence type="ECO:0000259" key="8">
    <source>
        <dbReference type="Pfam" id="PF01757"/>
    </source>
</evidence>
<dbReference type="InterPro" id="IPR002656">
    <property type="entry name" value="Acyl_transf_3_dom"/>
</dbReference>
<feature type="transmembrane region" description="Helical" evidence="7">
    <location>
        <begin position="278"/>
        <end position="297"/>
    </location>
</feature>
<feature type="transmembrane region" description="Helical" evidence="7">
    <location>
        <begin position="63"/>
        <end position="91"/>
    </location>
</feature>
<keyword evidence="3" id="KW-1003">Cell membrane</keyword>
<feature type="transmembrane region" description="Helical" evidence="7">
    <location>
        <begin position="211"/>
        <end position="229"/>
    </location>
</feature>
<keyword evidence="4 7" id="KW-0812">Transmembrane</keyword>
<evidence type="ECO:0000256" key="7">
    <source>
        <dbReference type="SAM" id="Phobius"/>
    </source>
</evidence>
<dbReference type="OrthoDB" id="64754at2"/>
<evidence type="ECO:0000256" key="3">
    <source>
        <dbReference type="ARBA" id="ARBA00022475"/>
    </source>
</evidence>
<dbReference type="GO" id="GO:0005886">
    <property type="term" value="C:plasma membrane"/>
    <property type="evidence" value="ECO:0007669"/>
    <property type="project" value="UniProtKB-SubCell"/>
</dbReference>
<dbReference type="GO" id="GO:0016413">
    <property type="term" value="F:O-acetyltransferase activity"/>
    <property type="evidence" value="ECO:0007669"/>
    <property type="project" value="TreeGrafter"/>
</dbReference>
<feature type="transmembrane region" description="Helical" evidence="7">
    <location>
        <begin position="309"/>
        <end position="328"/>
    </location>
</feature>
<evidence type="ECO:0000313" key="9">
    <source>
        <dbReference type="EMBL" id="PYE54412.1"/>
    </source>
</evidence>
<accession>A0A318S7J9</accession>
<feature type="transmembrane region" description="Helical" evidence="7">
    <location>
        <begin position="153"/>
        <end position="173"/>
    </location>
</feature>
<dbReference type="AlphaFoldDB" id="A0A318S7J9"/>
<evidence type="ECO:0000256" key="2">
    <source>
        <dbReference type="ARBA" id="ARBA00007400"/>
    </source>
</evidence>
<name>A0A318S7J9_9DEIO</name>
<dbReference type="RefSeq" id="WP_110886401.1">
    <property type="nucleotide sequence ID" value="NZ_QJSX01000005.1"/>
</dbReference>
<dbReference type="Proteomes" id="UP000248326">
    <property type="component" value="Unassembled WGS sequence"/>
</dbReference>
<dbReference type="PANTHER" id="PTHR40074:SF2">
    <property type="entry name" value="O-ACETYLTRANSFERASE WECH"/>
    <property type="match status" value="1"/>
</dbReference>
<evidence type="ECO:0000256" key="4">
    <source>
        <dbReference type="ARBA" id="ARBA00022692"/>
    </source>
</evidence>